<comment type="catalytic activity">
    <reaction evidence="1">
        <text>Thiol-dependent hydrolysis of ester, thioester, amide, peptide and isopeptide bonds formed by the C-terminal Gly of ubiquitin (a 76-residue protein attached to proteins as an intracellular targeting signal).</text>
        <dbReference type="EC" id="3.4.19.12"/>
    </reaction>
</comment>
<feature type="compositionally biased region" description="Pro residues" evidence="8">
    <location>
        <begin position="402"/>
        <end position="411"/>
    </location>
</feature>
<proteinExistence type="inferred from homology"/>
<feature type="compositionally biased region" description="Low complexity" evidence="8">
    <location>
        <begin position="911"/>
        <end position="929"/>
    </location>
</feature>
<name>A0A4V4HIF9_DENBC</name>
<accession>A0A4V4HIF9</accession>
<feature type="compositionally biased region" description="Basic and acidic residues" evidence="8">
    <location>
        <begin position="1049"/>
        <end position="1062"/>
    </location>
</feature>
<dbReference type="AlphaFoldDB" id="A0A4V4HIF9"/>
<feature type="region of interest" description="Disordered" evidence="8">
    <location>
        <begin position="169"/>
        <end position="207"/>
    </location>
</feature>
<dbReference type="Proteomes" id="UP000297245">
    <property type="component" value="Unassembled WGS sequence"/>
</dbReference>
<feature type="domain" description="USP" evidence="9">
    <location>
        <begin position="30"/>
        <end position="1152"/>
    </location>
</feature>
<dbReference type="SUPFAM" id="SSF54001">
    <property type="entry name" value="Cysteine proteinases"/>
    <property type="match status" value="1"/>
</dbReference>
<evidence type="ECO:0000256" key="4">
    <source>
        <dbReference type="ARBA" id="ARBA00022670"/>
    </source>
</evidence>
<organism evidence="10 11">
    <name type="scientific">Dendrothele bispora (strain CBS 962.96)</name>
    <dbReference type="NCBI Taxonomy" id="1314807"/>
    <lineage>
        <taxon>Eukaryota</taxon>
        <taxon>Fungi</taxon>
        <taxon>Dikarya</taxon>
        <taxon>Basidiomycota</taxon>
        <taxon>Agaricomycotina</taxon>
        <taxon>Agaricomycetes</taxon>
        <taxon>Agaricomycetidae</taxon>
        <taxon>Agaricales</taxon>
        <taxon>Agaricales incertae sedis</taxon>
        <taxon>Dendrothele</taxon>
    </lineage>
</organism>
<dbReference type="GO" id="GO:0006508">
    <property type="term" value="P:proteolysis"/>
    <property type="evidence" value="ECO:0007669"/>
    <property type="project" value="UniProtKB-KW"/>
</dbReference>
<dbReference type="PANTHER" id="PTHR24006:SF888">
    <property type="entry name" value="UBIQUITIN CARBOXYL-TERMINAL HYDROLASE 30"/>
    <property type="match status" value="1"/>
</dbReference>
<dbReference type="OrthoDB" id="420187at2759"/>
<feature type="compositionally biased region" description="Basic residues" evidence="8">
    <location>
        <begin position="464"/>
        <end position="474"/>
    </location>
</feature>
<dbReference type="GO" id="GO:0004843">
    <property type="term" value="F:cysteine-type deubiquitinase activity"/>
    <property type="evidence" value="ECO:0007669"/>
    <property type="project" value="UniProtKB-EC"/>
</dbReference>
<gene>
    <name evidence="10" type="ORF">K435DRAFT_711338</name>
</gene>
<sequence length="1152" mass="126959">MPKVKSPTPQELYRARKQQEEQEKLAYLPPGFINHGNTCFMNSVLQGLIATRLLSNLVHFEPIPERVQRNSTTLIASQRSPQLTNGHELGGIYEQKWDAGMPIGDVFVGVMYRGWEVQRHRRRENLSPKALLAALGQKYDQYLDFAQQDAHEFLRILLDAMRMEEFDVIKKRQPSPPKSTQKSLRRRTTLTPANIDSLKDSEAPNARNTEELQLMSLSDMLFGGKLTSVLVCQKCKHISQTYEDFNDLSLSLKAEDYAKERKRDRFKKLARKMGMPVGKHKSDSRKNSLGPATSSMSGLAPEETVRPLSLSDEPEKQLEEPGVPVRPSSVPPSPAPSGLDGHEPPLSIDVSRRRSLDGIRVSNDSTYKESDDEDGVMVILEREDAHTEISPLSSTSPRDKPLPPSPGPFPTSPDDRKIEFADVPKIERSEKEKDKSKAAEGWARLGRRISLTVGLGKEKEKAKSGKSRSQSRPRKSGEFGQDTLSNGAPQIRLSRPSISPERSSTPQISAQDGKDQVDEDPVKKPRSRPQSLSPTASSNAVPSIPKFQRSKSSKPPKPSRAETEYLRAILADVTAAPVTANSSLGFLQQHHMSSNPETNNVNSSSSSPPSTNAGLFQSAAALSSGSSVQTSSNALASNLWMKLGQLSLPGVEECLKMFTAVEVLDGENMVGCRRCWKIANGWYDEDQRVKRREERRKKRRAVEEGEENDNESDEDGRDGDESADDDDNGDDDDMTGKDSTIEDEGDGHLRQISSAPASPSFHSVHHEDRPPVYTHQNISDRFSLTPQSNNDVALDTDRLVLPPLKLQYSSASTDESGSTSPALLTARPGGPGFAAIKGEYNSADVATWSKDSLLSSEVSSNGLNGRGRPSMRHNDSFTPSTTDYSSDDGESDALSVNTTVSASVSVHSIASSSWTSVSPAGESTTSRSSSSHRDQRVQAPAMQMSRSEPTSGASQTSSQSAPEKPKKSKQPKPTVMRPAYKRYLIATPPPVLVIHLKRFQQVSKVPMMSFSTGFKKLDDYVAFPEFLDLTPFMAPKKEDFGLGSKKGRTKDMKKEKEKKGGKETKERFMYRLYAVVVHIGNMLGGHYIAYTALPNSEDVGMDKGPPAGIDPNSPLPPQTGRQWAYISDTVVRLTTLEEVLKAKAYICMYERI</sequence>
<dbReference type="InterPro" id="IPR001394">
    <property type="entry name" value="Peptidase_C19_UCH"/>
</dbReference>
<protein>
    <recommendedName>
        <fullName evidence="3">ubiquitinyl hydrolase 1</fullName>
        <ecNumber evidence="3">3.4.19.12</ecNumber>
    </recommendedName>
</protein>
<dbReference type="PROSITE" id="PS50235">
    <property type="entry name" value="USP_3"/>
    <property type="match status" value="1"/>
</dbReference>
<dbReference type="GO" id="GO:0005634">
    <property type="term" value="C:nucleus"/>
    <property type="evidence" value="ECO:0007669"/>
    <property type="project" value="TreeGrafter"/>
</dbReference>
<evidence type="ECO:0000256" key="3">
    <source>
        <dbReference type="ARBA" id="ARBA00012759"/>
    </source>
</evidence>
<dbReference type="GO" id="GO:0005829">
    <property type="term" value="C:cytosol"/>
    <property type="evidence" value="ECO:0007669"/>
    <property type="project" value="TreeGrafter"/>
</dbReference>
<dbReference type="InterPro" id="IPR028889">
    <property type="entry name" value="USP"/>
</dbReference>
<feature type="compositionally biased region" description="Polar residues" evidence="8">
    <location>
        <begin position="528"/>
        <end position="541"/>
    </location>
</feature>
<feature type="region of interest" description="Disordered" evidence="8">
    <location>
        <begin position="911"/>
        <end position="976"/>
    </location>
</feature>
<evidence type="ECO:0000256" key="6">
    <source>
        <dbReference type="ARBA" id="ARBA00022801"/>
    </source>
</evidence>
<feature type="compositionally biased region" description="Acidic residues" evidence="8">
    <location>
        <begin position="704"/>
        <end position="733"/>
    </location>
</feature>
<feature type="region of interest" description="Disordered" evidence="8">
    <location>
        <begin position="590"/>
        <end position="612"/>
    </location>
</feature>
<dbReference type="InterPro" id="IPR018200">
    <property type="entry name" value="USP_CS"/>
</dbReference>
<feature type="region of interest" description="Disordered" evidence="8">
    <location>
        <begin position="267"/>
        <end position="562"/>
    </location>
</feature>
<dbReference type="PANTHER" id="PTHR24006">
    <property type="entry name" value="UBIQUITIN CARBOXYL-TERMINAL HYDROLASE"/>
    <property type="match status" value="1"/>
</dbReference>
<evidence type="ECO:0000256" key="7">
    <source>
        <dbReference type="ARBA" id="ARBA00022807"/>
    </source>
</evidence>
<evidence type="ECO:0000256" key="5">
    <source>
        <dbReference type="ARBA" id="ARBA00022786"/>
    </source>
</evidence>
<feature type="compositionally biased region" description="Basic and acidic residues" evidence="8">
    <location>
        <begin position="413"/>
        <end position="438"/>
    </location>
</feature>
<keyword evidence="7" id="KW-0788">Thiol protease</keyword>
<feature type="compositionally biased region" description="Basic and acidic residues" evidence="8">
    <location>
        <begin position="512"/>
        <end position="523"/>
    </location>
</feature>
<keyword evidence="4" id="KW-0645">Protease</keyword>
<dbReference type="InterPro" id="IPR050164">
    <property type="entry name" value="Peptidase_C19"/>
</dbReference>
<evidence type="ECO:0000256" key="2">
    <source>
        <dbReference type="ARBA" id="ARBA00009085"/>
    </source>
</evidence>
<keyword evidence="6 10" id="KW-0378">Hydrolase</keyword>
<dbReference type="GO" id="GO:0016579">
    <property type="term" value="P:protein deubiquitination"/>
    <property type="evidence" value="ECO:0007669"/>
    <property type="project" value="InterPro"/>
</dbReference>
<reference evidence="10 11" key="1">
    <citation type="journal article" date="2019" name="Nat. Ecol. Evol.">
        <title>Megaphylogeny resolves global patterns of mushroom evolution.</title>
        <authorList>
            <person name="Varga T."/>
            <person name="Krizsan K."/>
            <person name="Foldi C."/>
            <person name="Dima B."/>
            <person name="Sanchez-Garcia M."/>
            <person name="Sanchez-Ramirez S."/>
            <person name="Szollosi G.J."/>
            <person name="Szarkandi J.G."/>
            <person name="Papp V."/>
            <person name="Albert L."/>
            <person name="Andreopoulos W."/>
            <person name="Angelini C."/>
            <person name="Antonin V."/>
            <person name="Barry K.W."/>
            <person name="Bougher N.L."/>
            <person name="Buchanan P."/>
            <person name="Buyck B."/>
            <person name="Bense V."/>
            <person name="Catcheside P."/>
            <person name="Chovatia M."/>
            <person name="Cooper J."/>
            <person name="Damon W."/>
            <person name="Desjardin D."/>
            <person name="Finy P."/>
            <person name="Geml J."/>
            <person name="Haridas S."/>
            <person name="Hughes K."/>
            <person name="Justo A."/>
            <person name="Karasinski D."/>
            <person name="Kautmanova I."/>
            <person name="Kiss B."/>
            <person name="Kocsube S."/>
            <person name="Kotiranta H."/>
            <person name="LaButti K.M."/>
            <person name="Lechner B.E."/>
            <person name="Liimatainen K."/>
            <person name="Lipzen A."/>
            <person name="Lukacs Z."/>
            <person name="Mihaltcheva S."/>
            <person name="Morgado L.N."/>
            <person name="Niskanen T."/>
            <person name="Noordeloos M.E."/>
            <person name="Ohm R.A."/>
            <person name="Ortiz-Santana B."/>
            <person name="Ovrebo C."/>
            <person name="Racz N."/>
            <person name="Riley R."/>
            <person name="Savchenko A."/>
            <person name="Shiryaev A."/>
            <person name="Soop K."/>
            <person name="Spirin V."/>
            <person name="Szebenyi C."/>
            <person name="Tomsovsky M."/>
            <person name="Tulloss R.E."/>
            <person name="Uehling J."/>
            <person name="Grigoriev I.V."/>
            <person name="Vagvolgyi C."/>
            <person name="Papp T."/>
            <person name="Martin F.M."/>
            <person name="Miettinen O."/>
            <person name="Hibbett D.S."/>
            <person name="Nagy L.G."/>
        </authorList>
    </citation>
    <scope>NUCLEOTIDE SEQUENCE [LARGE SCALE GENOMIC DNA]</scope>
    <source>
        <strain evidence="10 11">CBS 962.96</strain>
    </source>
</reference>
<feature type="compositionally biased region" description="Polar residues" evidence="8">
    <location>
        <begin position="496"/>
        <end position="510"/>
    </location>
</feature>
<dbReference type="InterPro" id="IPR038765">
    <property type="entry name" value="Papain-like_cys_pep_sf"/>
</dbReference>
<feature type="compositionally biased region" description="Low complexity" evidence="8">
    <location>
        <begin position="854"/>
        <end position="863"/>
    </location>
</feature>
<feature type="compositionally biased region" description="Low complexity" evidence="8">
    <location>
        <begin position="949"/>
        <end position="962"/>
    </location>
</feature>
<feature type="compositionally biased region" description="Low complexity" evidence="8">
    <location>
        <begin position="593"/>
        <end position="612"/>
    </location>
</feature>
<feature type="compositionally biased region" description="Polar residues" evidence="8">
    <location>
        <begin position="751"/>
        <end position="761"/>
    </location>
</feature>
<evidence type="ECO:0000259" key="9">
    <source>
        <dbReference type="PROSITE" id="PS50235"/>
    </source>
</evidence>
<keyword evidence="11" id="KW-1185">Reference proteome</keyword>
<dbReference type="PROSITE" id="PS00973">
    <property type="entry name" value="USP_2"/>
    <property type="match status" value="1"/>
</dbReference>
<dbReference type="PROSITE" id="PS00972">
    <property type="entry name" value="USP_1"/>
    <property type="match status" value="1"/>
</dbReference>
<evidence type="ECO:0000313" key="11">
    <source>
        <dbReference type="Proteomes" id="UP000297245"/>
    </source>
</evidence>
<keyword evidence="5" id="KW-0833">Ubl conjugation pathway</keyword>
<feature type="region of interest" description="Disordered" evidence="8">
    <location>
        <begin position="854"/>
        <end position="893"/>
    </location>
</feature>
<dbReference type="EC" id="3.4.19.12" evidence="3"/>
<feature type="region of interest" description="Disordered" evidence="8">
    <location>
        <begin position="689"/>
        <end position="776"/>
    </location>
</feature>
<evidence type="ECO:0000313" key="10">
    <source>
        <dbReference type="EMBL" id="THV06526.1"/>
    </source>
</evidence>
<dbReference type="Gene3D" id="3.90.70.10">
    <property type="entry name" value="Cysteine proteinases"/>
    <property type="match status" value="2"/>
</dbReference>
<comment type="similarity">
    <text evidence="2">Belongs to the peptidase C19 family.</text>
</comment>
<dbReference type="EMBL" id="ML179042">
    <property type="protein sequence ID" value="THV06526.1"/>
    <property type="molecule type" value="Genomic_DNA"/>
</dbReference>
<feature type="region of interest" description="Disordered" evidence="8">
    <location>
        <begin position="1038"/>
        <end position="1062"/>
    </location>
</feature>
<evidence type="ECO:0000256" key="1">
    <source>
        <dbReference type="ARBA" id="ARBA00000707"/>
    </source>
</evidence>
<evidence type="ECO:0000256" key="8">
    <source>
        <dbReference type="SAM" id="MobiDB-lite"/>
    </source>
</evidence>
<dbReference type="Pfam" id="PF00443">
    <property type="entry name" value="UCH"/>
    <property type="match status" value="1"/>
</dbReference>